<dbReference type="OrthoDB" id="488723at2"/>
<sequence>MQLRQDLLNLIEQLSDEQLVLLMPLVLALRDHHQVKQVSSEASGAYQAWVGAENDVYDELFVDELATQ</sequence>
<dbReference type="EMBL" id="PVWG01000001">
    <property type="protein sequence ID" value="PSB21858.1"/>
    <property type="molecule type" value="Genomic_DNA"/>
</dbReference>
<evidence type="ECO:0008006" key="3">
    <source>
        <dbReference type="Google" id="ProtNLM"/>
    </source>
</evidence>
<comment type="caution">
    <text evidence="1">The sequence shown here is derived from an EMBL/GenBank/DDBJ whole genome shotgun (WGS) entry which is preliminary data.</text>
</comment>
<dbReference type="Proteomes" id="UP000238634">
    <property type="component" value="Unassembled WGS sequence"/>
</dbReference>
<protein>
    <recommendedName>
        <fullName evidence="3">DUF2281 domain-containing protein</fullName>
    </recommendedName>
</protein>
<reference evidence="1 2" key="2">
    <citation type="submission" date="2018-03" db="EMBL/GenBank/DDBJ databases">
        <title>The ancient ancestry and fast evolution of plastids.</title>
        <authorList>
            <person name="Moore K.R."/>
            <person name="Magnabosco C."/>
            <person name="Momper L."/>
            <person name="Gold D.A."/>
            <person name="Bosak T."/>
            <person name="Fournier G.P."/>
        </authorList>
    </citation>
    <scope>NUCLEOTIDE SEQUENCE [LARGE SCALE GENOMIC DNA]</scope>
    <source>
        <strain evidence="1 2">ULC007</strain>
    </source>
</reference>
<organism evidence="1 2">
    <name type="scientific">Phormidesmis priestleyi ULC007</name>
    <dbReference type="NCBI Taxonomy" id="1920490"/>
    <lineage>
        <taxon>Bacteria</taxon>
        <taxon>Bacillati</taxon>
        <taxon>Cyanobacteriota</taxon>
        <taxon>Cyanophyceae</taxon>
        <taxon>Leptolyngbyales</taxon>
        <taxon>Leptolyngbyaceae</taxon>
        <taxon>Phormidesmis</taxon>
    </lineage>
</organism>
<keyword evidence="2" id="KW-1185">Reference proteome</keyword>
<gene>
    <name evidence="1" type="ORF">C7B65_00050</name>
</gene>
<evidence type="ECO:0000313" key="1">
    <source>
        <dbReference type="EMBL" id="PSB21858.1"/>
    </source>
</evidence>
<evidence type="ECO:0000313" key="2">
    <source>
        <dbReference type="Proteomes" id="UP000238634"/>
    </source>
</evidence>
<name>A0A2T1DMY1_9CYAN</name>
<proteinExistence type="predicted"/>
<reference evidence="1 2" key="1">
    <citation type="submission" date="2018-02" db="EMBL/GenBank/DDBJ databases">
        <authorList>
            <person name="Cohen D.B."/>
            <person name="Kent A.D."/>
        </authorList>
    </citation>
    <scope>NUCLEOTIDE SEQUENCE [LARGE SCALE GENOMIC DNA]</scope>
    <source>
        <strain evidence="1 2">ULC007</strain>
    </source>
</reference>
<accession>A0A2T1DMY1</accession>
<dbReference type="AlphaFoldDB" id="A0A2T1DMY1"/>
<dbReference type="RefSeq" id="WP_073068883.1">
    <property type="nucleotide sequence ID" value="NZ_MPPI01000001.1"/>
</dbReference>